<dbReference type="Proteomes" id="UP001431783">
    <property type="component" value="Unassembled WGS sequence"/>
</dbReference>
<proteinExistence type="predicted"/>
<evidence type="ECO:0000313" key="1">
    <source>
        <dbReference type="EMBL" id="KAK9878317.1"/>
    </source>
</evidence>
<sequence>MENEDLYENERNDEKRYNTPRTIWLQIGPSTEQQLLRMIERAAKEIEMKHSIDIFTTESYSRRVSTAIRELREEETESKVANPTAEKEVLVIIKRLKRRKARGPDNTTHAMIKNLPSRGREEVAKIINGIIPTNLFPKSTPCEKQIRREDYIKEAMGRNIKFENISGRKIWIRKQIFCNSTDTQDGIRDDTLEVDVLFAAPLIIEFFKRLLPQIKSEIRYICFPLSVLRKFIK</sequence>
<organism evidence="1 2">
    <name type="scientific">Henosepilachna vigintioctopunctata</name>
    <dbReference type="NCBI Taxonomy" id="420089"/>
    <lineage>
        <taxon>Eukaryota</taxon>
        <taxon>Metazoa</taxon>
        <taxon>Ecdysozoa</taxon>
        <taxon>Arthropoda</taxon>
        <taxon>Hexapoda</taxon>
        <taxon>Insecta</taxon>
        <taxon>Pterygota</taxon>
        <taxon>Neoptera</taxon>
        <taxon>Endopterygota</taxon>
        <taxon>Coleoptera</taxon>
        <taxon>Polyphaga</taxon>
        <taxon>Cucujiformia</taxon>
        <taxon>Coccinelloidea</taxon>
        <taxon>Coccinellidae</taxon>
        <taxon>Epilachninae</taxon>
        <taxon>Epilachnini</taxon>
        <taxon>Henosepilachna</taxon>
    </lineage>
</organism>
<keyword evidence="2" id="KW-1185">Reference proteome</keyword>
<comment type="caution">
    <text evidence="1">The sequence shown here is derived from an EMBL/GenBank/DDBJ whole genome shotgun (WGS) entry which is preliminary data.</text>
</comment>
<accession>A0AAW1UC86</accession>
<name>A0AAW1UC86_9CUCU</name>
<reference evidence="1 2" key="1">
    <citation type="submission" date="2023-03" db="EMBL/GenBank/DDBJ databases">
        <title>Genome insight into feeding habits of ladybird beetles.</title>
        <authorList>
            <person name="Li H.-S."/>
            <person name="Huang Y.-H."/>
            <person name="Pang H."/>
        </authorList>
    </citation>
    <scope>NUCLEOTIDE SEQUENCE [LARGE SCALE GENOMIC DNA]</scope>
    <source>
        <strain evidence="1">SYSU_2023b</strain>
        <tissue evidence="1">Whole body</tissue>
    </source>
</reference>
<dbReference type="AlphaFoldDB" id="A0AAW1UC86"/>
<evidence type="ECO:0000313" key="2">
    <source>
        <dbReference type="Proteomes" id="UP001431783"/>
    </source>
</evidence>
<gene>
    <name evidence="1" type="ORF">WA026_021332</name>
</gene>
<dbReference type="EMBL" id="JARQZJ010000046">
    <property type="protein sequence ID" value="KAK9878317.1"/>
    <property type="molecule type" value="Genomic_DNA"/>
</dbReference>
<protein>
    <submittedName>
        <fullName evidence="1">Uncharacterized protein</fullName>
    </submittedName>
</protein>